<dbReference type="PANTHER" id="PTHR19957">
    <property type="entry name" value="SYNTAXIN"/>
    <property type="match status" value="1"/>
</dbReference>
<dbReference type="InterPro" id="IPR010989">
    <property type="entry name" value="SNARE"/>
</dbReference>
<reference evidence="4 5" key="1">
    <citation type="journal article" date="2016" name="G3 (Bethesda)">
        <title>First Draft Assembly and Annotation of the Genome of a California Endemic Oak Quercus lobata Nee (Fagaceae).</title>
        <authorList>
            <person name="Sork V.L."/>
            <person name="Fitz-Gibbon S.T."/>
            <person name="Puiu D."/>
            <person name="Crepeau M."/>
            <person name="Gugger P.F."/>
            <person name="Sherman R."/>
            <person name="Stevens K."/>
            <person name="Langley C.H."/>
            <person name="Pellegrini M."/>
            <person name="Salzberg S.L."/>
        </authorList>
    </citation>
    <scope>NUCLEOTIDE SEQUENCE [LARGE SCALE GENOMIC DNA]</scope>
    <source>
        <strain evidence="4 5">cv. SW786</strain>
    </source>
</reference>
<dbReference type="GO" id="GO:0031201">
    <property type="term" value="C:SNARE complex"/>
    <property type="evidence" value="ECO:0007669"/>
    <property type="project" value="TreeGrafter"/>
</dbReference>
<evidence type="ECO:0000313" key="4">
    <source>
        <dbReference type="EnsemblPlants" id="QL01p009333:mrna"/>
    </source>
</evidence>
<dbReference type="GO" id="GO:0000149">
    <property type="term" value="F:SNARE binding"/>
    <property type="evidence" value="ECO:0007669"/>
    <property type="project" value="TreeGrafter"/>
</dbReference>
<dbReference type="GO" id="GO:0006887">
    <property type="term" value="P:exocytosis"/>
    <property type="evidence" value="ECO:0007669"/>
    <property type="project" value="TreeGrafter"/>
</dbReference>
<evidence type="ECO:0000259" key="3">
    <source>
        <dbReference type="PROSITE" id="PS50192"/>
    </source>
</evidence>
<comment type="similarity">
    <text evidence="1">Belongs to the syntaxin family.</text>
</comment>
<accession>A0A7N2KLJ5</accession>
<dbReference type="GO" id="GO:0005886">
    <property type="term" value="C:plasma membrane"/>
    <property type="evidence" value="ECO:0007669"/>
    <property type="project" value="TreeGrafter"/>
</dbReference>
<dbReference type="PANTHER" id="PTHR19957:SF123">
    <property type="entry name" value="SYNTAXIN-112"/>
    <property type="match status" value="1"/>
</dbReference>
<dbReference type="EMBL" id="LRBV02000001">
    <property type="status" value="NOT_ANNOTATED_CDS"/>
    <property type="molecule type" value="Genomic_DNA"/>
</dbReference>
<evidence type="ECO:0000256" key="2">
    <source>
        <dbReference type="ARBA" id="ARBA00022927"/>
    </source>
</evidence>
<dbReference type="GO" id="GO:0048278">
    <property type="term" value="P:vesicle docking"/>
    <property type="evidence" value="ECO:0007669"/>
    <property type="project" value="TreeGrafter"/>
</dbReference>
<dbReference type="GO" id="GO:0005484">
    <property type="term" value="F:SNAP receptor activity"/>
    <property type="evidence" value="ECO:0007669"/>
    <property type="project" value="TreeGrafter"/>
</dbReference>
<dbReference type="InterPro" id="IPR000727">
    <property type="entry name" value="T_SNARE_dom"/>
</dbReference>
<dbReference type="GO" id="GO:0006906">
    <property type="term" value="P:vesicle fusion"/>
    <property type="evidence" value="ECO:0007669"/>
    <property type="project" value="TreeGrafter"/>
</dbReference>
<dbReference type="InterPro" id="IPR045242">
    <property type="entry name" value="Syntaxin"/>
</dbReference>
<dbReference type="Gene3D" id="1.20.5.110">
    <property type="match status" value="1"/>
</dbReference>
<keyword evidence="2" id="KW-0653">Protein transport</keyword>
<dbReference type="EnsemblPlants" id="QL01p009333:mrna">
    <property type="protein sequence ID" value="QL01p009333:mrna"/>
    <property type="gene ID" value="QL01p009333"/>
</dbReference>
<protein>
    <recommendedName>
        <fullName evidence="3">t-SNARE coiled-coil homology domain-containing protein</fullName>
    </recommendedName>
</protein>
<dbReference type="AlphaFoldDB" id="A0A7N2KLJ5"/>
<sequence length="82" mass="9347">MISGSVKVQLFEGNTELDLMRKERHEALMDIQRSLTKLHQIFLDMAVLVETQGEKIGTRSENHLVIVQRLVVGEARGRDFAL</sequence>
<keyword evidence="2" id="KW-0813">Transport</keyword>
<feature type="domain" description="T-SNARE coiled-coil homology" evidence="3">
    <location>
        <begin position="18"/>
        <end position="62"/>
    </location>
</feature>
<dbReference type="PROSITE" id="PS50192">
    <property type="entry name" value="T_SNARE"/>
    <property type="match status" value="1"/>
</dbReference>
<organism evidence="4 5">
    <name type="scientific">Quercus lobata</name>
    <name type="common">Valley oak</name>
    <dbReference type="NCBI Taxonomy" id="97700"/>
    <lineage>
        <taxon>Eukaryota</taxon>
        <taxon>Viridiplantae</taxon>
        <taxon>Streptophyta</taxon>
        <taxon>Embryophyta</taxon>
        <taxon>Tracheophyta</taxon>
        <taxon>Spermatophyta</taxon>
        <taxon>Magnoliopsida</taxon>
        <taxon>eudicotyledons</taxon>
        <taxon>Gunneridae</taxon>
        <taxon>Pentapetalae</taxon>
        <taxon>rosids</taxon>
        <taxon>fabids</taxon>
        <taxon>Fagales</taxon>
        <taxon>Fagaceae</taxon>
        <taxon>Quercus</taxon>
    </lineage>
</organism>
<dbReference type="SMART" id="SM00397">
    <property type="entry name" value="t_SNARE"/>
    <property type="match status" value="1"/>
</dbReference>
<dbReference type="GO" id="GO:0006886">
    <property type="term" value="P:intracellular protein transport"/>
    <property type="evidence" value="ECO:0007669"/>
    <property type="project" value="TreeGrafter"/>
</dbReference>
<dbReference type="Gramene" id="QL01p009333:mrna">
    <property type="protein sequence ID" value="QL01p009333:mrna"/>
    <property type="gene ID" value="QL01p009333"/>
</dbReference>
<proteinExistence type="inferred from homology"/>
<dbReference type="SUPFAM" id="SSF47661">
    <property type="entry name" value="t-snare proteins"/>
    <property type="match status" value="1"/>
</dbReference>
<evidence type="ECO:0000313" key="5">
    <source>
        <dbReference type="Proteomes" id="UP000594261"/>
    </source>
</evidence>
<reference evidence="4" key="2">
    <citation type="submission" date="2021-01" db="UniProtKB">
        <authorList>
            <consortium name="EnsemblPlants"/>
        </authorList>
    </citation>
    <scope>IDENTIFICATION</scope>
</reference>
<keyword evidence="5" id="KW-1185">Reference proteome</keyword>
<name>A0A7N2KLJ5_QUELO</name>
<dbReference type="InParanoid" id="A0A7N2KLJ5"/>
<dbReference type="GO" id="GO:0012505">
    <property type="term" value="C:endomembrane system"/>
    <property type="evidence" value="ECO:0007669"/>
    <property type="project" value="TreeGrafter"/>
</dbReference>
<dbReference type="Proteomes" id="UP000594261">
    <property type="component" value="Chromosome 1"/>
</dbReference>
<evidence type="ECO:0000256" key="1">
    <source>
        <dbReference type="ARBA" id="ARBA00009063"/>
    </source>
</evidence>